<dbReference type="GO" id="GO:0016301">
    <property type="term" value="F:kinase activity"/>
    <property type="evidence" value="ECO:0007669"/>
    <property type="project" value="UniProtKB-KW"/>
</dbReference>
<name>A0A1G6I745_9BACI</name>
<keyword evidence="4" id="KW-0808">Transferase</keyword>
<keyword evidence="4" id="KW-0418">Kinase</keyword>
<dbReference type="Pfam" id="PF03109">
    <property type="entry name" value="ABC1"/>
    <property type="match status" value="1"/>
</dbReference>
<dbReference type="Proteomes" id="UP000198666">
    <property type="component" value="Unassembled WGS sequence"/>
</dbReference>
<keyword evidence="5" id="KW-1185">Reference proteome</keyword>
<reference evidence="5" key="1">
    <citation type="submission" date="2016-10" db="EMBL/GenBank/DDBJ databases">
        <authorList>
            <person name="Varghese N."/>
            <person name="Submissions S."/>
        </authorList>
    </citation>
    <scope>NUCLEOTIDE SEQUENCE [LARGE SCALE GENOMIC DNA]</scope>
    <source>
        <strain evidence="5">DSM 21620</strain>
    </source>
</reference>
<dbReference type="AlphaFoldDB" id="A0A1G6I745"/>
<dbReference type="OrthoDB" id="9795390at2"/>
<organism evidence="4 5">
    <name type="scientific">Terribacillus halophilus</name>
    <dbReference type="NCBI Taxonomy" id="361279"/>
    <lineage>
        <taxon>Bacteria</taxon>
        <taxon>Bacillati</taxon>
        <taxon>Bacillota</taxon>
        <taxon>Bacilli</taxon>
        <taxon>Bacillales</taxon>
        <taxon>Bacillaceae</taxon>
        <taxon>Terribacillus</taxon>
    </lineage>
</organism>
<accession>A0A1G6I745</accession>
<comment type="similarity">
    <text evidence="1">Belongs to the protein kinase superfamily. ADCK protein kinase family.</text>
</comment>
<dbReference type="CDD" id="cd05121">
    <property type="entry name" value="ABC1_ADCK3-like"/>
    <property type="match status" value="1"/>
</dbReference>
<sequence length="549" mass="63769">MRVRSTRRILAIVWMVIRFMVQIYWFYLLHSRVWDEQDKQEWEALLTKQAREYRKTAEKKGGLLVKLGQFLSSRADLLPKVFIREMEGLVDKVKPTPFTYSEAILREELGSYYETEIKDLNPQPIASASIGDVYEARLKNGKKIAVKVQRHNVRQIFHMDFKALRIIFFLLRKLTSIGKKSDMKALYAEVVTIISRELDFRKELEHADYFRKRYKGNPDIKMPDYYPELCTGRVLVMDWVDGRKVTDTDYLDAQKIPREQVARALFQFFSDQFLNSGMFHADPHAGNIMVQPDGKIVLLDFGMVGEIKATDTDYLREAIQGIVLDDYEAVIQALYKMEFLLPSADSEKVKRIIRKTVDLYKGGQLDVGDTDSFLQLMEELQVIVKEQPIQLPADFAFLGRAVSLAIGLVAIIYPQADLVEWGKPVILRWMRGSKKHSSIYTGILTNSLRPFLSMPRAVVDWLTDGEKQRSWERDRQKNQLLHQFYFFYTVLLLMLTAGSAYTGIHGIIQHTLWLILVGFILMFLFLGLGLILFIKHVLMLRSINKTRRL</sequence>
<feature type="transmembrane region" description="Helical" evidence="2">
    <location>
        <begin position="514"/>
        <end position="538"/>
    </location>
</feature>
<feature type="transmembrane region" description="Helical" evidence="2">
    <location>
        <begin position="395"/>
        <end position="413"/>
    </location>
</feature>
<dbReference type="InterPro" id="IPR011009">
    <property type="entry name" value="Kinase-like_dom_sf"/>
</dbReference>
<dbReference type="InterPro" id="IPR004147">
    <property type="entry name" value="ABC1_dom"/>
</dbReference>
<dbReference type="EMBL" id="FMZB01000001">
    <property type="protein sequence ID" value="SDC02270.1"/>
    <property type="molecule type" value="Genomic_DNA"/>
</dbReference>
<evidence type="ECO:0000259" key="3">
    <source>
        <dbReference type="Pfam" id="PF03109"/>
    </source>
</evidence>
<dbReference type="InterPro" id="IPR050154">
    <property type="entry name" value="UbiB_kinase"/>
</dbReference>
<keyword evidence="2" id="KW-1133">Transmembrane helix</keyword>
<dbReference type="Gene3D" id="1.10.510.10">
    <property type="entry name" value="Transferase(Phosphotransferase) domain 1"/>
    <property type="match status" value="1"/>
</dbReference>
<dbReference type="PANTHER" id="PTHR10566:SF113">
    <property type="entry name" value="PROTEIN ACTIVITY OF BC1 COMPLEX KINASE 7, CHLOROPLASTIC"/>
    <property type="match status" value="1"/>
</dbReference>
<dbReference type="SUPFAM" id="SSF56112">
    <property type="entry name" value="Protein kinase-like (PK-like)"/>
    <property type="match status" value="1"/>
</dbReference>
<gene>
    <name evidence="4" type="ORF">SAMN05421663_101176</name>
</gene>
<keyword evidence="2" id="KW-0812">Transmembrane</keyword>
<proteinExistence type="inferred from homology"/>
<protein>
    <submittedName>
        <fullName evidence="4">Predicted unusual protein kinase regulating ubiquinone biosynthesis, AarF/ABC1/UbiB family</fullName>
    </submittedName>
</protein>
<feature type="transmembrane region" description="Helical" evidence="2">
    <location>
        <begin position="485"/>
        <end position="508"/>
    </location>
</feature>
<dbReference type="PANTHER" id="PTHR10566">
    <property type="entry name" value="CHAPERONE-ACTIVITY OF BC1 COMPLEX CABC1 -RELATED"/>
    <property type="match status" value="1"/>
</dbReference>
<evidence type="ECO:0000256" key="1">
    <source>
        <dbReference type="ARBA" id="ARBA00009670"/>
    </source>
</evidence>
<dbReference type="STRING" id="361279.SAMN05421663_101176"/>
<feature type="domain" description="ABC1 atypical kinase-like" evidence="3">
    <location>
        <begin position="89"/>
        <end position="333"/>
    </location>
</feature>
<dbReference type="RefSeq" id="WP_093725052.1">
    <property type="nucleotide sequence ID" value="NZ_FMZB01000001.1"/>
</dbReference>
<keyword evidence="4" id="KW-0830">Ubiquinone</keyword>
<evidence type="ECO:0000313" key="4">
    <source>
        <dbReference type="EMBL" id="SDC02270.1"/>
    </source>
</evidence>
<keyword evidence="2" id="KW-0472">Membrane</keyword>
<evidence type="ECO:0000313" key="5">
    <source>
        <dbReference type="Proteomes" id="UP000198666"/>
    </source>
</evidence>
<evidence type="ECO:0000256" key="2">
    <source>
        <dbReference type="SAM" id="Phobius"/>
    </source>
</evidence>
<feature type="transmembrane region" description="Helical" evidence="2">
    <location>
        <begin position="9"/>
        <end position="27"/>
    </location>
</feature>